<evidence type="ECO:0000256" key="1">
    <source>
        <dbReference type="SAM" id="Phobius"/>
    </source>
</evidence>
<keyword evidence="1" id="KW-0812">Transmembrane</keyword>
<organism evidence="2 3">
    <name type="scientific">Favolaschia claudopus</name>
    <dbReference type="NCBI Taxonomy" id="2862362"/>
    <lineage>
        <taxon>Eukaryota</taxon>
        <taxon>Fungi</taxon>
        <taxon>Dikarya</taxon>
        <taxon>Basidiomycota</taxon>
        <taxon>Agaricomycotina</taxon>
        <taxon>Agaricomycetes</taxon>
        <taxon>Agaricomycetidae</taxon>
        <taxon>Agaricales</taxon>
        <taxon>Marasmiineae</taxon>
        <taxon>Mycenaceae</taxon>
        <taxon>Favolaschia</taxon>
    </lineage>
</organism>
<dbReference type="Proteomes" id="UP001362999">
    <property type="component" value="Unassembled WGS sequence"/>
</dbReference>
<reference evidence="2 3" key="1">
    <citation type="journal article" date="2024" name="J Genomics">
        <title>Draft genome sequencing and assembly of Favolaschia claudopus CIRM-BRFM 2984 isolated from oak limbs.</title>
        <authorList>
            <person name="Navarro D."/>
            <person name="Drula E."/>
            <person name="Chaduli D."/>
            <person name="Cazenave R."/>
            <person name="Ahrendt S."/>
            <person name="Wang J."/>
            <person name="Lipzen A."/>
            <person name="Daum C."/>
            <person name="Barry K."/>
            <person name="Grigoriev I.V."/>
            <person name="Favel A."/>
            <person name="Rosso M.N."/>
            <person name="Martin F."/>
        </authorList>
    </citation>
    <scope>NUCLEOTIDE SEQUENCE [LARGE SCALE GENOMIC DNA]</scope>
    <source>
        <strain evidence="2 3">CIRM-BRFM 2984</strain>
    </source>
</reference>
<evidence type="ECO:0000313" key="2">
    <source>
        <dbReference type="EMBL" id="KAK6969010.1"/>
    </source>
</evidence>
<gene>
    <name evidence="2" type="ORF">R3P38DRAFT_3505860</name>
</gene>
<feature type="transmembrane region" description="Helical" evidence="1">
    <location>
        <begin position="162"/>
        <end position="181"/>
    </location>
</feature>
<comment type="caution">
    <text evidence="2">The sequence shown here is derived from an EMBL/GenBank/DDBJ whole genome shotgun (WGS) entry which is preliminary data.</text>
</comment>
<keyword evidence="1" id="KW-0472">Membrane</keyword>
<keyword evidence="1" id="KW-1133">Transmembrane helix</keyword>
<accession>A0AAV9Z255</accession>
<dbReference type="AlphaFoldDB" id="A0AAV9Z255"/>
<feature type="transmembrane region" description="Helical" evidence="1">
    <location>
        <begin position="71"/>
        <end position="91"/>
    </location>
</feature>
<proteinExistence type="predicted"/>
<keyword evidence="3" id="KW-1185">Reference proteome</keyword>
<dbReference type="EMBL" id="JAWWNJ010000236">
    <property type="protein sequence ID" value="KAK6969010.1"/>
    <property type="molecule type" value="Genomic_DNA"/>
</dbReference>
<name>A0AAV9Z255_9AGAR</name>
<evidence type="ECO:0000313" key="3">
    <source>
        <dbReference type="Proteomes" id="UP001362999"/>
    </source>
</evidence>
<protein>
    <submittedName>
        <fullName evidence="2">Uncharacterized protein</fullName>
    </submittedName>
</protein>
<sequence>MWTQHNVHITDFSTGLLRCGDEADVARSGGVVRRLLGRRLVNGSSTLILVFGGGMKYGASYGFVRGRGTGSLLVFSVLLDFLTGLVHRAGLLTGLGLRGTGLCGNGGGDATSSVSLLLRLLPWCKTGHETVRMITVGLWQLATPDPCLISGLSASTFNLSEYLLGSLKLVIFLIIPYLLPISFTRFHRIRIRDISTIPDELIWLVSFDLSIYTQISYLCGVRAFSSRLRFKLRRHSHPVYFTLTPSFASSRSRFNLKAQVVFASFTLTIQV</sequence>